<keyword evidence="6" id="KW-1185">Reference proteome</keyword>
<proteinExistence type="predicted"/>
<evidence type="ECO:0000313" key="5">
    <source>
        <dbReference type="EMBL" id="CAG8529909.1"/>
    </source>
</evidence>
<evidence type="ECO:0000256" key="1">
    <source>
        <dbReference type="ARBA" id="ARBA00004340"/>
    </source>
</evidence>
<comment type="caution">
    <text evidence="5">The sequence shown here is derived from an EMBL/GenBank/DDBJ whole genome shotgun (WGS) entry which is preliminary data.</text>
</comment>
<dbReference type="AlphaFoldDB" id="A0A9N9AIQ7"/>
<organism evidence="5 6">
    <name type="scientific">Funneliformis mosseae</name>
    <name type="common">Endomycorrhizal fungus</name>
    <name type="synonym">Glomus mosseae</name>
    <dbReference type="NCBI Taxonomy" id="27381"/>
    <lineage>
        <taxon>Eukaryota</taxon>
        <taxon>Fungi</taxon>
        <taxon>Fungi incertae sedis</taxon>
        <taxon>Mucoromycota</taxon>
        <taxon>Glomeromycotina</taxon>
        <taxon>Glomeromycetes</taxon>
        <taxon>Glomerales</taxon>
        <taxon>Glomeraceae</taxon>
        <taxon>Funneliformis</taxon>
    </lineage>
</organism>
<evidence type="ECO:0000256" key="2">
    <source>
        <dbReference type="ARBA" id="ARBA00004613"/>
    </source>
</evidence>
<sequence>MLLSLNCLIQETNICFMINVGDIYINDDSLEVPFKDFTISNFKEQLFYKQSVKNVVKGPDNMDLLKVEFDLKSLKYKIKDEIINVGMIMDPWLLFAKYFNESDKKPERDHLHIIIVVPITVQDISSQILNKLQKRPKMMLLNVKSLKGLIDKELPEEIKLPLTQYEFDILISNDISDICSSNDLNNNSQNISLSNEQPDYNLILNHIYPFREEEKLSRNNEDLKFELERKLVWTYDPALYILGYYTNGVKAGTYLSSVKDNQFKLNYQVRWSSNVEMFDKYIRKTYISPNVHDHVERLVNVYEKLIHKGIPNVDHLDYINKEKGVIYLSPKGMSVRLKDQQKLFEAITCVLEILIVNALDELLKWIIIDWEDVIRYSNNLANHLTTEEHIPE</sequence>
<feature type="non-terminal residue" evidence="5">
    <location>
        <position position="392"/>
    </location>
</feature>
<dbReference type="EMBL" id="CAJVPP010001034">
    <property type="protein sequence ID" value="CAG8529909.1"/>
    <property type="molecule type" value="Genomic_DNA"/>
</dbReference>
<keyword evidence="3" id="KW-0964">Secreted</keyword>
<dbReference type="GO" id="GO:0005576">
    <property type="term" value="C:extracellular region"/>
    <property type="evidence" value="ECO:0007669"/>
    <property type="project" value="UniProtKB-SubCell"/>
</dbReference>
<comment type="subcellular location">
    <subcellularLocation>
        <location evidence="1">Host cell</location>
    </subcellularLocation>
    <subcellularLocation>
        <location evidence="2">Secreted</location>
    </subcellularLocation>
</comment>
<dbReference type="Pfam" id="PF20147">
    <property type="entry name" value="Crinkler"/>
    <property type="match status" value="1"/>
</dbReference>
<evidence type="ECO:0000259" key="4">
    <source>
        <dbReference type="Pfam" id="PF20147"/>
    </source>
</evidence>
<evidence type="ECO:0000256" key="3">
    <source>
        <dbReference type="ARBA" id="ARBA00022525"/>
    </source>
</evidence>
<evidence type="ECO:0000313" key="6">
    <source>
        <dbReference type="Proteomes" id="UP000789375"/>
    </source>
</evidence>
<name>A0A9N9AIQ7_FUNMO</name>
<dbReference type="Proteomes" id="UP000789375">
    <property type="component" value="Unassembled WGS sequence"/>
</dbReference>
<protein>
    <submittedName>
        <fullName evidence="5">9250_t:CDS:1</fullName>
    </submittedName>
</protein>
<feature type="domain" description="Crinkler effector protein N-terminal" evidence="4">
    <location>
        <begin position="3"/>
        <end position="116"/>
    </location>
</feature>
<accession>A0A9N9AIQ7</accession>
<dbReference type="GO" id="GO:0043657">
    <property type="term" value="C:host cell"/>
    <property type="evidence" value="ECO:0007669"/>
    <property type="project" value="UniProtKB-SubCell"/>
</dbReference>
<dbReference type="InterPro" id="IPR045379">
    <property type="entry name" value="Crinkler_N"/>
</dbReference>
<reference evidence="5" key="1">
    <citation type="submission" date="2021-06" db="EMBL/GenBank/DDBJ databases">
        <authorList>
            <person name="Kallberg Y."/>
            <person name="Tangrot J."/>
            <person name="Rosling A."/>
        </authorList>
    </citation>
    <scope>NUCLEOTIDE SEQUENCE</scope>
    <source>
        <strain evidence="5">87-6 pot B 2015</strain>
    </source>
</reference>
<gene>
    <name evidence="5" type="ORF">FMOSSE_LOCUS5456</name>
</gene>